<sequence length="1001" mass="112671">MRKKHRLWLLGVTAVSPLVASVAALSCTPEPAWKRNEYVEEYNATKPFAAYNNDPSMSYGSVVPGTNTAHLGLGLVRYAAEDKPATQSSRGVTYITAPSYKYRKLELASAIVLTLNDDTVKVYDNDKHEVRPGADGKATINGVEVPTYSAMTLTATSTDERSINNEQFAKDIANAKKLQFKVREGVTWTNDEGQKLDYKVVPEDFKYGWMRTLFINQSTRHKNGGSEALDDLVRQNLFEPTSTYLSENISFSNIYLYDVFGMNTKKLLSGDILEALPAAANLGSEQAVTVEAGEKPDFASVLDLIMTGMEFMPAPSEYINAMNATGQQPLYKYDETALTGAEKEQVLTAINAIDHNSWAYKIGQYWYGVSVPNTLYSGYYYLNKSSKQNGNTVLEANPNYWDKTWVENENKVKKISFKYKTSTSEATVFANDQWNAYNSGIVSALGYNRLNDTAKVEVDKNPTKYGLFLSQRGNTNQLYTRLIFNPWLNPDASKPEDYQFSDAWAKMMYGGTRKEIMENKTKGVNDGTTYLTGTGLQFRTLLNAAINWQYYSQVASNNTQTAWLAQVADSSLIGTRDANGAADTSLPLNYDNQINALSAVGTDGNLLSFVNSESQAITNITGEDNDVVKRHLTSASESIKSVGFVQIKSEMAKLIAEFDKNNPELAGQEFSIKYFFPYSNQPSQHYRKAYNLLIQAYQSLNPRLKFEFVEKNDANRQEISNIVNKGFNGSKLVAWGYDFNSSTSGYDGLSWAYPLIPSLVAIHNTKSDSFNKSFPEIAKLAEWFVKYESEHKMSFPNKDIQFSDLGSFGAKFIGNDMWQYLQSYVFQKNDEGAVELVRYYQWYATNSAKGLEEKEAIAFEITKDQTAPADHPQYGPYKAVPVDSKDASKGQKKVPLAIDSLTEEQQKEYGLDQITPSDLYTWSAKAWLAYGLEHKTEDYLKLMQELTTLFGVVFVSDMFRSTDRFTKLLMNEHYNNPFIYSYGVSNYYDWTVTQDEENAKK</sequence>
<feature type="signal peptide" evidence="1">
    <location>
        <begin position="1"/>
        <end position="20"/>
    </location>
</feature>
<comment type="caution">
    <text evidence="2">The sequence shown here is derived from an EMBL/GenBank/DDBJ whole genome shotgun (WGS) entry which is preliminary data.</text>
</comment>
<dbReference type="Proteomes" id="UP000319776">
    <property type="component" value="Unassembled WGS sequence"/>
</dbReference>
<dbReference type="PROSITE" id="PS51257">
    <property type="entry name" value="PROKAR_LIPOPROTEIN"/>
    <property type="match status" value="1"/>
</dbReference>
<dbReference type="OrthoDB" id="395154at2"/>
<dbReference type="NCBIfam" id="NF045850">
    <property type="entry name" value="ABC_Mplas_LP"/>
    <property type="match status" value="1"/>
</dbReference>
<organism evidence="2 3">
    <name type="scientific">[Mycoplasma] falconis</name>
    <dbReference type="NCBI Taxonomy" id="92403"/>
    <lineage>
        <taxon>Bacteria</taxon>
        <taxon>Bacillati</taxon>
        <taxon>Mycoplasmatota</taxon>
        <taxon>Mycoplasmoidales</taxon>
        <taxon>Metamycoplasmataceae</taxon>
        <taxon>Metamycoplasma</taxon>
    </lineage>
</organism>
<dbReference type="RefSeq" id="WP_140781241.1">
    <property type="nucleotide sequence ID" value="NZ_VFSS01000003.1"/>
</dbReference>
<dbReference type="Gene3D" id="3.40.190.10">
    <property type="entry name" value="Periplasmic binding protein-like II"/>
    <property type="match status" value="1"/>
</dbReference>
<evidence type="ECO:0000313" key="3">
    <source>
        <dbReference type="Proteomes" id="UP000319776"/>
    </source>
</evidence>
<gene>
    <name evidence="2" type="ORF">FJO69_01500</name>
</gene>
<name>A0A501XAY8_9BACT</name>
<dbReference type="AlphaFoldDB" id="A0A501XAY8"/>
<evidence type="ECO:0000313" key="2">
    <source>
        <dbReference type="EMBL" id="TPE57589.1"/>
    </source>
</evidence>
<keyword evidence="3" id="KW-1185">Reference proteome</keyword>
<reference evidence="2 3" key="1">
    <citation type="submission" date="2019-06" db="EMBL/GenBank/DDBJ databases">
        <title>Mycoplasma falconis type strain whole genome sequence.</title>
        <authorList>
            <person name="Spergser J."/>
        </authorList>
    </citation>
    <scope>NUCLEOTIDE SEQUENCE [LARGE SCALE GENOMIC DNA]</scope>
    <source>
        <strain evidence="2 3">ATCC 51372</strain>
    </source>
</reference>
<dbReference type="EMBL" id="VFSS01000003">
    <property type="protein sequence ID" value="TPE57589.1"/>
    <property type="molecule type" value="Genomic_DNA"/>
</dbReference>
<feature type="chain" id="PRO_5021195102" description="Oligopeptide ABC transporter substrate-binding protein" evidence="1">
    <location>
        <begin position="21"/>
        <end position="1001"/>
    </location>
</feature>
<proteinExistence type="predicted"/>
<evidence type="ECO:0008006" key="4">
    <source>
        <dbReference type="Google" id="ProtNLM"/>
    </source>
</evidence>
<evidence type="ECO:0000256" key="1">
    <source>
        <dbReference type="SAM" id="SignalP"/>
    </source>
</evidence>
<accession>A0A501XAY8</accession>
<protein>
    <recommendedName>
        <fullName evidence="4">Oligopeptide ABC transporter substrate-binding protein</fullName>
    </recommendedName>
</protein>
<keyword evidence="1" id="KW-0732">Signal</keyword>